<dbReference type="PANTHER" id="PTHR11717">
    <property type="entry name" value="LOW MOLECULAR WEIGHT PROTEIN TYROSINE PHOSPHATASE"/>
    <property type="match status" value="1"/>
</dbReference>
<dbReference type="Gene3D" id="3.40.50.2300">
    <property type="match status" value="1"/>
</dbReference>
<name>A0A8H3TWP7_9TREE</name>
<sequence length="168" mass="18320">MAEAVFAARARLTPLASRIKIDSCGTAAYHVGETPDERTVSTCRKHGVPIDSRARALNAADFRNFTHIIAMDTNNLRNIIAARPPHTPAKIHLFSSFSHDPLIADASPPKSIVDPYYGGINGFETCYEQCVDFSDGFLEMLADGRLDGVQGEAQDFVKEVKKGRKAGL</sequence>
<reference evidence="6" key="1">
    <citation type="submission" date="2020-07" db="EMBL/GenBank/DDBJ databases">
        <title>Draft Genome Sequence of a Deep-Sea Yeast, Naganishia (Cryptococcus) liquefaciens strain N6.</title>
        <authorList>
            <person name="Han Y.W."/>
            <person name="Kajitani R."/>
            <person name="Morimoto H."/>
            <person name="Parhat M."/>
            <person name="Tsubouchi H."/>
            <person name="Bakenova O."/>
            <person name="Ogata M."/>
            <person name="Argunhan B."/>
            <person name="Aoki R."/>
            <person name="Kajiwara S."/>
            <person name="Itoh T."/>
            <person name="Iwasaki H."/>
        </authorList>
    </citation>
    <scope>NUCLEOTIDE SEQUENCE</scope>
    <source>
        <strain evidence="6">N6</strain>
    </source>
</reference>
<proteinExistence type="inferred from homology"/>
<dbReference type="AlphaFoldDB" id="A0A8H3TWP7"/>
<dbReference type="InterPro" id="IPR023485">
    <property type="entry name" value="Ptyr_pPase"/>
</dbReference>
<gene>
    <name evidence="6" type="ORF">NliqN6_4572</name>
</gene>
<organism evidence="6 7">
    <name type="scientific">Naganishia liquefaciens</name>
    <dbReference type="NCBI Taxonomy" id="104408"/>
    <lineage>
        <taxon>Eukaryota</taxon>
        <taxon>Fungi</taxon>
        <taxon>Dikarya</taxon>
        <taxon>Basidiomycota</taxon>
        <taxon>Agaricomycotina</taxon>
        <taxon>Tremellomycetes</taxon>
        <taxon>Filobasidiales</taxon>
        <taxon>Filobasidiaceae</taxon>
        <taxon>Naganishia</taxon>
    </lineage>
</organism>
<comment type="similarity">
    <text evidence="1">Belongs to the low molecular weight phosphotyrosine protein phosphatase family.</text>
</comment>
<dbReference type="Pfam" id="PF01451">
    <property type="entry name" value="LMWPc"/>
    <property type="match status" value="1"/>
</dbReference>
<comment type="caution">
    <text evidence="6">The sequence shown here is derived from an EMBL/GenBank/DDBJ whole genome shotgun (WGS) entry which is preliminary data.</text>
</comment>
<evidence type="ECO:0000256" key="2">
    <source>
        <dbReference type="ARBA" id="ARBA00022801"/>
    </source>
</evidence>
<dbReference type="Proteomes" id="UP000620104">
    <property type="component" value="Unassembled WGS sequence"/>
</dbReference>
<dbReference type="PANTHER" id="PTHR11717:SF7">
    <property type="entry name" value="LOW MOLECULAR WEIGHT PHOSPHOTYROSINE PROTEIN PHOSPHATASE"/>
    <property type="match status" value="1"/>
</dbReference>
<evidence type="ECO:0000256" key="3">
    <source>
        <dbReference type="ARBA" id="ARBA00022912"/>
    </source>
</evidence>
<keyword evidence="2" id="KW-0378">Hydrolase</keyword>
<dbReference type="InterPro" id="IPR036196">
    <property type="entry name" value="Ptyr_pPase_sf"/>
</dbReference>
<evidence type="ECO:0000313" key="7">
    <source>
        <dbReference type="Proteomes" id="UP000620104"/>
    </source>
</evidence>
<keyword evidence="7" id="KW-1185">Reference proteome</keyword>
<dbReference type="OrthoDB" id="3388at2759"/>
<dbReference type="SUPFAM" id="SSF52788">
    <property type="entry name" value="Phosphotyrosine protein phosphatases I"/>
    <property type="match status" value="1"/>
</dbReference>
<dbReference type="PRINTS" id="PR00719">
    <property type="entry name" value="LMWPTPASE"/>
</dbReference>
<dbReference type="CDD" id="cd16343">
    <property type="entry name" value="LMWPTP"/>
    <property type="match status" value="1"/>
</dbReference>
<evidence type="ECO:0000313" key="6">
    <source>
        <dbReference type="EMBL" id="GHJ88170.1"/>
    </source>
</evidence>
<dbReference type="EMBL" id="BLZA01000030">
    <property type="protein sequence ID" value="GHJ88170.1"/>
    <property type="molecule type" value="Genomic_DNA"/>
</dbReference>
<feature type="active site" description="Proton donor" evidence="4">
    <location>
        <position position="114"/>
    </location>
</feature>
<evidence type="ECO:0000256" key="1">
    <source>
        <dbReference type="ARBA" id="ARBA00011063"/>
    </source>
</evidence>
<evidence type="ECO:0000259" key="5">
    <source>
        <dbReference type="SMART" id="SM00226"/>
    </source>
</evidence>
<dbReference type="GO" id="GO:0004725">
    <property type="term" value="F:protein tyrosine phosphatase activity"/>
    <property type="evidence" value="ECO:0007669"/>
    <property type="project" value="InterPro"/>
</dbReference>
<accession>A0A8H3TWP7</accession>
<keyword evidence="3" id="KW-0904">Protein phosphatase</keyword>
<dbReference type="SMART" id="SM00226">
    <property type="entry name" value="LMWPc"/>
    <property type="match status" value="1"/>
</dbReference>
<evidence type="ECO:0000256" key="4">
    <source>
        <dbReference type="PIRSR" id="PIRSR617867-1"/>
    </source>
</evidence>
<dbReference type="InterPro" id="IPR050438">
    <property type="entry name" value="LMW_PTPase"/>
</dbReference>
<dbReference type="InterPro" id="IPR017867">
    <property type="entry name" value="Tyr_phospatase_low_mol_wt"/>
</dbReference>
<protein>
    <recommendedName>
        <fullName evidence="5">Phosphotyrosine protein phosphatase I domain-containing protein</fullName>
    </recommendedName>
</protein>
<feature type="domain" description="Phosphotyrosine protein phosphatase I" evidence="5">
    <location>
        <begin position="1"/>
        <end position="140"/>
    </location>
</feature>